<dbReference type="Pfam" id="PF00581">
    <property type="entry name" value="Rhodanese"/>
    <property type="match status" value="1"/>
</dbReference>
<dbReference type="Proteomes" id="UP000475249">
    <property type="component" value="Unassembled WGS sequence"/>
</dbReference>
<protein>
    <submittedName>
        <fullName evidence="2">Rhodanese-like domain-containing protein</fullName>
    </submittedName>
</protein>
<dbReference type="PANTHER" id="PTHR43031">
    <property type="entry name" value="FAD-DEPENDENT OXIDOREDUCTASE"/>
    <property type="match status" value="1"/>
</dbReference>
<dbReference type="InterPro" id="IPR001763">
    <property type="entry name" value="Rhodanese-like_dom"/>
</dbReference>
<dbReference type="EMBL" id="WXYO01000005">
    <property type="protein sequence ID" value="NAS12796.1"/>
    <property type="molecule type" value="Genomic_DNA"/>
</dbReference>
<evidence type="ECO:0000259" key="1">
    <source>
        <dbReference type="PROSITE" id="PS50206"/>
    </source>
</evidence>
<reference evidence="2 3" key="1">
    <citation type="submission" date="2020-01" db="EMBL/GenBank/DDBJ databases">
        <title>Bacteria diversity of Porities sp.</title>
        <authorList>
            <person name="Wang G."/>
        </authorList>
    </citation>
    <scope>NUCLEOTIDE SEQUENCE [LARGE SCALE GENOMIC DNA]</scope>
    <source>
        <strain evidence="2 3">R33</strain>
    </source>
</reference>
<dbReference type="PROSITE" id="PS50206">
    <property type="entry name" value="RHODANESE_3"/>
    <property type="match status" value="1"/>
</dbReference>
<evidence type="ECO:0000313" key="3">
    <source>
        <dbReference type="Proteomes" id="UP000475249"/>
    </source>
</evidence>
<accession>A0A6L9EDL6</accession>
<comment type="caution">
    <text evidence="2">The sequence shown here is derived from an EMBL/GenBank/DDBJ whole genome shotgun (WGS) entry which is preliminary data.</text>
</comment>
<dbReference type="SMART" id="SM00450">
    <property type="entry name" value="RHOD"/>
    <property type="match status" value="1"/>
</dbReference>
<dbReference type="PANTHER" id="PTHR43031:SF1">
    <property type="entry name" value="PYRIDINE NUCLEOTIDE-DISULPHIDE OXIDOREDUCTASE"/>
    <property type="match status" value="1"/>
</dbReference>
<organism evidence="2 3">
    <name type="scientific">Poritiphilus flavus</name>
    <dbReference type="NCBI Taxonomy" id="2697053"/>
    <lineage>
        <taxon>Bacteria</taxon>
        <taxon>Pseudomonadati</taxon>
        <taxon>Bacteroidota</taxon>
        <taxon>Flavobacteriia</taxon>
        <taxon>Flavobacteriales</taxon>
        <taxon>Flavobacteriaceae</taxon>
        <taxon>Poritiphilus</taxon>
    </lineage>
</organism>
<feature type="domain" description="Rhodanese" evidence="1">
    <location>
        <begin position="47"/>
        <end position="138"/>
    </location>
</feature>
<gene>
    <name evidence="2" type="ORF">GTQ38_12325</name>
</gene>
<proteinExistence type="predicted"/>
<dbReference type="Gene3D" id="3.40.250.10">
    <property type="entry name" value="Rhodanese-like domain"/>
    <property type="match status" value="1"/>
</dbReference>
<dbReference type="CDD" id="cd00158">
    <property type="entry name" value="RHOD"/>
    <property type="match status" value="1"/>
</dbReference>
<dbReference type="SUPFAM" id="SSF52821">
    <property type="entry name" value="Rhodanese/Cell cycle control phosphatase"/>
    <property type="match status" value="1"/>
</dbReference>
<evidence type="ECO:0000313" key="2">
    <source>
        <dbReference type="EMBL" id="NAS12796.1"/>
    </source>
</evidence>
<dbReference type="AlphaFoldDB" id="A0A6L9EDL6"/>
<dbReference type="InterPro" id="IPR036873">
    <property type="entry name" value="Rhodanese-like_dom_sf"/>
</dbReference>
<keyword evidence="3" id="KW-1185">Reference proteome</keyword>
<dbReference type="NCBIfam" id="NF045521">
    <property type="entry name" value="rhoda_near_glyco"/>
    <property type="match status" value="1"/>
</dbReference>
<dbReference type="InterPro" id="IPR050229">
    <property type="entry name" value="GlpE_sulfurtransferase"/>
</dbReference>
<sequence>MYFRLRLIVLLLGIFITGVSGQETIKETLETLNKNSIPYISVEELAKIDEPVLLDTRSKEEFRVSRLKNAIWVGYEDFKAGRVSRKIKDKKKELIVYCSVGVRSEVIGDTLKVLGYENVRNLYGGIFEWKNKELPVYDRKGMQTEKVHAFDEYWGKLLKKGEKVYPD</sequence>
<name>A0A6L9EDL6_9FLAO</name>